<protein>
    <submittedName>
        <fullName evidence="1">Uncharacterized protein</fullName>
    </submittedName>
</protein>
<evidence type="ECO:0000313" key="1">
    <source>
        <dbReference type="EMBL" id="SVA92779.1"/>
    </source>
</evidence>
<organism evidence="1">
    <name type="scientific">marine metagenome</name>
    <dbReference type="NCBI Taxonomy" id="408172"/>
    <lineage>
        <taxon>unclassified sequences</taxon>
        <taxon>metagenomes</taxon>
        <taxon>ecological metagenomes</taxon>
    </lineage>
</organism>
<dbReference type="EMBL" id="UINC01022674">
    <property type="protein sequence ID" value="SVA92779.1"/>
    <property type="molecule type" value="Genomic_DNA"/>
</dbReference>
<sequence>MSKPKNEIAKKIMGGKLNRRQLMQTMGAAGLVATTQFMPSNVFGASGQARVLTWSGYDVIEMYPGVDPERLEFTVADDSESMLQKIRAGFQCDTAHPCNADPLRWRRADIIQPIDTSRCVHWNNLFPDVLKMPTTYFEDQHWFAPCEFGDTSIIVNTDAAPWVNTAPGAESIMMLFDERLKGKVAMLDSAADSLYLIMIG</sequence>
<reference evidence="1" key="1">
    <citation type="submission" date="2018-05" db="EMBL/GenBank/DDBJ databases">
        <authorList>
            <person name="Lanie J.A."/>
            <person name="Ng W.-L."/>
            <person name="Kazmierczak K.M."/>
            <person name="Andrzejewski T.M."/>
            <person name="Davidsen T.M."/>
            <person name="Wayne K.J."/>
            <person name="Tettelin H."/>
            <person name="Glass J.I."/>
            <person name="Rusch D."/>
            <person name="Podicherti R."/>
            <person name="Tsui H.-C.T."/>
            <person name="Winkler M.E."/>
        </authorList>
    </citation>
    <scope>NUCLEOTIDE SEQUENCE</scope>
</reference>
<dbReference type="Gene3D" id="3.40.190.10">
    <property type="entry name" value="Periplasmic binding protein-like II"/>
    <property type="match status" value="2"/>
</dbReference>
<dbReference type="AlphaFoldDB" id="A0A381ZUA4"/>
<dbReference type="SUPFAM" id="SSF53850">
    <property type="entry name" value="Periplasmic binding protein-like II"/>
    <property type="match status" value="1"/>
</dbReference>
<gene>
    <name evidence="1" type="ORF">METZ01_LOCUS145633</name>
</gene>
<name>A0A381ZUA4_9ZZZZ</name>
<dbReference type="InterPro" id="IPR006311">
    <property type="entry name" value="TAT_signal"/>
</dbReference>
<proteinExistence type="predicted"/>
<feature type="non-terminal residue" evidence="1">
    <location>
        <position position="200"/>
    </location>
</feature>
<dbReference type="PROSITE" id="PS51318">
    <property type="entry name" value="TAT"/>
    <property type="match status" value="1"/>
</dbReference>
<accession>A0A381ZUA4</accession>